<reference evidence="2" key="1">
    <citation type="submission" date="2023-07" db="EMBL/GenBank/DDBJ databases">
        <authorList>
            <consortium name="AG Swart"/>
            <person name="Singh M."/>
            <person name="Singh A."/>
            <person name="Seah K."/>
            <person name="Emmerich C."/>
        </authorList>
    </citation>
    <scope>NUCLEOTIDE SEQUENCE</scope>
    <source>
        <strain evidence="2">DP1</strain>
    </source>
</reference>
<feature type="compositionally biased region" description="Low complexity" evidence="1">
    <location>
        <begin position="43"/>
        <end position="58"/>
    </location>
</feature>
<protein>
    <submittedName>
        <fullName evidence="2">Uncharacterized protein</fullName>
    </submittedName>
</protein>
<sequence>MLRFRKKTPNFSNNVINTRYPLHLTPNTPMKPQNLTSLMTKQSTKPSAPKSNKSSSKNRTNLHNGDEDCPRIEFIEGEEEGEENRGKRKRLLVRVR</sequence>
<feature type="region of interest" description="Disordered" evidence="1">
    <location>
        <begin position="1"/>
        <end position="96"/>
    </location>
</feature>
<evidence type="ECO:0000313" key="3">
    <source>
        <dbReference type="Proteomes" id="UP001295684"/>
    </source>
</evidence>
<dbReference type="Proteomes" id="UP001295684">
    <property type="component" value="Unassembled WGS sequence"/>
</dbReference>
<dbReference type="AlphaFoldDB" id="A0AAD1XWZ1"/>
<feature type="compositionally biased region" description="Basic and acidic residues" evidence="1">
    <location>
        <begin position="64"/>
        <end position="74"/>
    </location>
</feature>
<dbReference type="EMBL" id="CAMPGE010022590">
    <property type="protein sequence ID" value="CAI2380625.1"/>
    <property type="molecule type" value="Genomic_DNA"/>
</dbReference>
<gene>
    <name evidence="2" type="ORF">ECRASSUSDP1_LOCUS22061</name>
</gene>
<keyword evidence="3" id="KW-1185">Reference proteome</keyword>
<name>A0AAD1XWZ1_EUPCR</name>
<accession>A0AAD1XWZ1</accession>
<feature type="compositionally biased region" description="Polar residues" evidence="1">
    <location>
        <begin position="25"/>
        <end position="42"/>
    </location>
</feature>
<proteinExistence type="predicted"/>
<evidence type="ECO:0000313" key="2">
    <source>
        <dbReference type="EMBL" id="CAI2380625.1"/>
    </source>
</evidence>
<organism evidence="2 3">
    <name type="scientific">Euplotes crassus</name>
    <dbReference type="NCBI Taxonomy" id="5936"/>
    <lineage>
        <taxon>Eukaryota</taxon>
        <taxon>Sar</taxon>
        <taxon>Alveolata</taxon>
        <taxon>Ciliophora</taxon>
        <taxon>Intramacronucleata</taxon>
        <taxon>Spirotrichea</taxon>
        <taxon>Hypotrichia</taxon>
        <taxon>Euplotida</taxon>
        <taxon>Euplotidae</taxon>
        <taxon>Moneuplotes</taxon>
    </lineage>
</organism>
<evidence type="ECO:0000256" key="1">
    <source>
        <dbReference type="SAM" id="MobiDB-lite"/>
    </source>
</evidence>
<comment type="caution">
    <text evidence="2">The sequence shown here is derived from an EMBL/GenBank/DDBJ whole genome shotgun (WGS) entry which is preliminary data.</text>
</comment>
<feature type="compositionally biased region" description="Basic residues" evidence="1">
    <location>
        <begin position="86"/>
        <end position="96"/>
    </location>
</feature>